<keyword evidence="5" id="KW-0999">Mitochondrion inner membrane</keyword>
<comment type="caution">
    <text evidence="10">The sequence shown here is derived from an EMBL/GenBank/DDBJ whole genome shotgun (WGS) entry which is preliminary data.</text>
</comment>
<evidence type="ECO:0000256" key="6">
    <source>
        <dbReference type="ARBA" id="ARBA00022982"/>
    </source>
</evidence>
<dbReference type="OrthoDB" id="405848at2759"/>
<protein>
    <recommendedName>
        <fullName evidence="9">Ubiquinol-cytochrome C reductase hinge domain-containing protein</fullName>
    </recommendedName>
</protein>
<dbReference type="AlphaFoldDB" id="A0A9P0TPI8"/>
<evidence type="ECO:0000313" key="11">
    <source>
        <dbReference type="Proteomes" id="UP001152562"/>
    </source>
</evidence>
<evidence type="ECO:0000313" key="10">
    <source>
        <dbReference type="EMBL" id="CAH4035287.1"/>
    </source>
</evidence>
<name>A0A9P0TPI8_PIEBR</name>
<comment type="similarity">
    <text evidence="2">Belongs to the UQCRH/QCR6 family.</text>
</comment>
<keyword evidence="8" id="KW-0472">Membrane</keyword>
<keyword evidence="6" id="KW-0249">Electron transport</keyword>
<evidence type="ECO:0000256" key="3">
    <source>
        <dbReference type="ARBA" id="ARBA00022448"/>
    </source>
</evidence>
<gene>
    <name evidence="10" type="ORF">PIBRA_LOCUS11359</name>
</gene>
<dbReference type="InterPro" id="IPR036811">
    <property type="entry name" value="Ubol_cytC_Rdtase_hinge_dom_sf"/>
</dbReference>
<organism evidence="10 11">
    <name type="scientific">Pieris brassicae</name>
    <name type="common">White butterfly</name>
    <name type="synonym">Large white butterfly</name>
    <dbReference type="NCBI Taxonomy" id="7116"/>
    <lineage>
        <taxon>Eukaryota</taxon>
        <taxon>Metazoa</taxon>
        <taxon>Ecdysozoa</taxon>
        <taxon>Arthropoda</taxon>
        <taxon>Hexapoda</taxon>
        <taxon>Insecta</taxon>
        <taxon>Pterygota</taxon>
        <taxon>Neoptera</taxon>
        <taxon>Endopterygota</taxon>
        <taxon>Lepidoptera</taxon>
        <taxon>Glossata</taxon>
        <taxon>Ditrysia</taxon>
        <taxon>Papilionoidea</taxon>
        <taxon>Pieridae</taxon>
        <taxon>Pierinae</taxon>
        <taxon>Pieris</taxon>
    </lineage>
</organism>
<evidence type="ECO:0000256" key="1">
    <source>
        <dbReference type="ARBA" id="ARBA00004273"/>
    </source>
</evidence>
<reference evidence="10" key="1">
    <citation type="submission" date="2022-05" db="EMBL/GenBank/DDBJ databases">
        <authorList>
            <person name="Okamura Y."/>
        </authorList>
    </citation>
    <scope>NUCLEOTIDE SEQUENCE</scope>
</reference>
<proteinExistence type="inferred from homology"/>
<evidence type="ECO:0000256" key="4">
    <source>
        <dbReference type="ARBA" id="ARBA00022660"/>
    </source>
</evidence>
<accession>A0A9P0TPI8</accession>
<sequence>MPDYDPTSDDQLTKERGMCVEGDHHVKKAVEILEKCENRVKSKAYTAETCHQEAMDFMEALDHCVGEKAFKRLV</sequence>
<keyword evidence="4" id="KW-0679">Respiratory chain</keyword>
<dbReference type="InterPro" id="IPR023184">
    <property type="entry name" value="Ubol_cytC_Rdtase_hinge_dom"/>
</dbReference>
<keyword evidence="11" id="KW-1185">Reference proteome</keyword>
<evidence type="ECO:0000259" key="9">
    <source>
        <dbReference type="Pfam" id="PF02320"/>
    </source>
</evidence>
<keyword evidence="7" id="KW-0496">Mitochondrion</keyword>
<dbReference type="Proteomes" id="UP001152562">
    <property type="component" value="Unassembled WGS sequence"/>
</dbReference>
<dbReference type="SUPFAM" id="SSF81531">
    <property type="entry name" value="Non-heme 11 kDa protein of cytochrome bc1 complex (Ubiquinol-cytochrome c reductase)"/>
    <property type="match status" value="1"/>
</dbReference>
<evidence type="ECO:0000256" key="8">
    <source>
        <dbReference type="ARBA" id="ARBA00023136"/>
    </source>
</evidence>
<evidence type="ECO:0000256" key="2">
    <source>
        <dbReference type="ARBA" id="ARBA00006498"/>
    </source>
</evidence>
<dbReference type="EMBL" id="CALOZG010000042">
    <property type="protein sequence ID" value="CAH4035287.1"/>
    <property type="molecule type" value="Genomic_DNA"/>
</dbReference>
<dbReference type="Pfam" id="PF02320">
    <property type="entry name" value="UCR_hinge"/>
    <property type="match status" value="1"/>
</dbReference>
<keyword evidence="3" id="KW-0813">Transport</keyword>
<feature type="domain" description="Ubiquinol-cytochrome C reductase hinge" evidence="9">
    <location>
        <begin position="11"/>
        <end position="73"/>
    </location>
</feature>
<evidence type="ECO:0000256" key="7">
    <source>
        <dbReference type="ARBA" id="ARBA00023128"/>
    </source>
</evidence>
<dbReference type="GO" id="GO:0005743">
    <property type="term" value="C:mitochondrial inner membrane"/>
    <property type="evidence" value="ECO:0007669"/>
    <property type="project" value="UniProtKB-SubCell"/>
</dbReference>
<dbReference type="Gene3D" id="1.10.287.20">
    <property type="entry name" value="Ubiquinol-cytochrome C reductase hinge domain"/>
    <property type="match status" value="1"/>
</dbReference>
<comment type="subcellular location">
    <subcellularLocation>
        <location evidence="1">Mitochondrion inner membrane</location>
    </subcellularLocation>
</comment>
<evidence type="ECO:0000256" key="5">
    <source>
        <dbReference type="ARBA" id="ARBA00022792"/>
    </source>
</evidence>